<feature type="compositionally biased region" description="Gly residues" evidence="1">
    <location>
        <begin position="276"/>
        <end position="285"/>
    </location>
</feature>
<dbReference type="EMBL" id="KV417582">
    <property type="protein sequence ID" value="KZP17509.1"/>
    <property type="molecule type" value="Genomic_DNA"/>
</dbReference>
<evidence type="ECO:0000313" key="2">
    <source>
        <dbReference type="EMBL" id="KZP17509.1"/>
    </source>
</evidence>
<protein>
    <submittedName>
        <fullName evidence="2">Uncharacterized protein</fullName>
    </submittedName>
</protein>
<feature type="region of interest" description="Disordered" evidence="1">
    <location>
        <begin position="254"/>
        <end position="289"/>
    </location>
</feature>
<reference evidence="2 3" key="1">
    <citation type="journal article" date="2016" name="Mol. Biol. Evol.">
        <title>Comparative Genomics of Early-Diverging Mushroom-Forming Fungi Provides Insights into the Origins of Lignocellulose Decay Capabilities.</title>
        <authorList>
            <person name="Nagy L.G."/>
            <person name="Riley R."/>
            <person name="Tritt A."/>
            <person name="Adam C."/>
            <person name="Daum C."/>
            <person name="Floudas D."/>
            <person name="Sun H."/>
            <person name="Yadav J.S."/>
            <person name="Pangilinan J."/>
            <person name="Larsson K.H."/>
            <person name="Matsuura K."/>
            <person name="Barry K."/>
            <person name="Labutti K."/>
            <person name="Kuo R."/>
            <person name="Ohm R.A."/>
            <person name="Bhattacharya S.S."/>
            <person name="Shirouzu T."/>
            <person name="Yoshinaga Y."/>
            <person name="Martin F.M."/>
            <person name="Grigoriev I.V."/>
            <person name="Hibbett D.S."/>
        </authorList>
    </citation>
    <scope>NUCLEOTIDE SEQUENCE [LARGE SCALE GENOMIC DNA]</scope>
    <source>
        <strain evidence="2 3">CBS 109695</strain>
    </source>
</reference>
<dbReference type="Pfam" id="PF15496">
    <property type="entry name" value="DUF4646"/>
    <property type="match status" value="1"/>
</dbReference>
<dbReference type="AlphaFoldDB" id="A0A166G696"/>
<dbReference type="STRING" id="436010.A0A166G696"/>
<gene>
    <name evidence="2" type="ORF">FIBSPDRAFT_27938</name>
</gene>
<name>A0A166G696_9AGAM</name>
<accession>A0A166G696</accession>
<proteinExistence type="predicted"/>
<feature type="compositionally biased region" description="Basic and acidic residues" evidence="1">
    <location>
        <begin position="254"/>
        <end position="265"/>
    </location>
</feature>
<feature type="compositionally biased region" description="Basic residues" evidence="1">
    <location>
        <begin position="266"/>
        <end position="275"/>
    </location>
</feature>
<sequence length="300" mass="31120">MSYYGGQQYAPPPQLYNGGGYGAPPPQQYGGGGYGAPPPQQYGGGGGYDNGGGYGGGGGGGYGGGGGGGRYIPVQHAPKQGLISGLLSGGGPTPPPAEQSLGRPAPPNLPYPPFPPTYLIGGKTLNGGFPMELPPAMTAPHPFILHDVQRGDWDRFVTDVTNTGSLSGKEEFGRQAMGLVIPGLGGMVAQVIAKKGLTATKVGPTAALVDQWNRDFFHPRRMEAILSDGGQRVDSGTGPVPPIDYEIEQLSAMRSEKDAEHFEKRQGRKDRRSARRGGGGQGNGGMMPDDGLVRLFVVGF</sequence>
<dbReference type="OrthoDB" id="5314275at2759"/>
<organism evidence="2 3">
    <name type="scientific">Athelia psychrophila</name>
    <dbReference type="NCBI Taxonomy" id="1759441"/>
    <lineage>
        <taxon>Eukaryota</taxon>
        <taxon>Fungi</taxon>
        <taxon>Dikarya</taxon>
        <taxon>Basidiomycota</taxon>
        <taxon>Agaricomycotina</taxon>
        <taxon>Agaricomycetes</taxon>
        <taxon>Agaricomycetidae</taxon>
        <taxon>Atheliales</taxon>
        <taxon>Atheliaceae</taxon>
        <taxon>Athelia</taxon>
    </lineage>
</organism>
<dbReference type="InterPro" id="IPR028018">
    <property type="entry name" value="DUF4646"/>
</dbReference>
<keyword evidence="3" id="KW-1185">Reference proteome</keyword>
<evidence type="ECO:0000313" key="3">
    <source>
        <dbReference type="Proteomes" id="UP000076532"/>
    </source>
</evidence>
<evidence type="ECO:0000256" key="1">
    <source>
        <dbReference type="SAM" id="MobiDB-lite"/>
    </source>
</evidence>
<dbReference type="Proteomes" id="UP000076532">
    <property type="component" value="Unassembled WGS sequence"/>
</dbReference>
<feature type="region of interest" description="Disordered" evidence="1">
    <location>
        <begin position="82"/>
        <end position="110"/>
    </location>
</feature>
<feature type="region of interest" description="Disordered" evidence="1">
    <location>
        <begin position="15"/>
        <end position="48"/>
    </location>
</feature>